<dbReference type="EMBL" id="FNWL01000006">
    <property type="protein sequence ID" value="SEH18151.1"/>
    <property type="molecule type" value="Genomic_DNA"/>
</dbReference>
<dbReference type="AlphaFoldDB" id="A0A1H6G4Z6"/>
<evidence type="ECO:0000313" key="1">
    <source>
        <dbReference type="EMBL" id="SEH18151.1"/>
    </source>
</evidence>
<protein>
    <recommendedName>
        <fullName evidence="3">TRAP transporter solute receptor, TAXI family</fullName>
    </recommendedName>
</protein>
<proteinExistence type="predicted"/>
<evidence type="ECO:0000313" key="2">
    <source>
        <dbReference type="Proteomes" id="UP000199112"/>
    </source>
</evidence>
<dbReference type="Pfam" id="PF16868">
    <property type="entry name" value="NMT1_3"/>
    <property type="match status" value="1"/>
</dbReference>
<name>A0A1H6G4Z6_9EURY</name>
<dbReference type="Gene3D" id="3.40.190.10">
    <property type="entry name" value="Periplasmic binding protein-like II"/>
    <property type="match status" value="2"/>
</dbReference>
<evidence type="ECO:0008006" key="3">
    <source>
        <dbReference type="Google" id="ProtNLM"/>
    </source>
</evidence>
<reference evidence="2" key="1">
    <citation type="submission" date="2016-10" db="EMBL/GenBank/DDBJ databases">
        <authorList>
            <person name="Varghese N."/>
            <person name="Submissions S."/>
        </authorList>
    </citation>
    <scope>NUCLEOTIDE SEQUENCE [LARGE SCALE GENOMIC DNA]</scope>
    <source>
        <strain evidence="2">CGMCC 1.8981</strain>
    </source>
</reference>
<accession>A0A1H6G4Z6</accession>
<dbReference type="Proteomes" id="UP000199112">
    <property type="component" value="Unassembled WGS sequence"/>
</dbReference>
<keyword evidence="2" id="KW-1185">Reference proteome</keyword>
<gene>
    <name evidence="1" type="ORF">SAMN04487967_3689</name>
</gene>
<sequence>MGQHSLPGATGRRAFMAAAGAGAITTIAGCTGGDNGDDGTVRMMTATDTSTAYAANEGLAAVVNEYGDDDEIFVEPLPGPGTEGNIGALNSEDTEMAYIQNWSIELINEGEEPFDQIEFEPAQVFHFYQLPWFFVTPHDDIEMLSDLEEDHQMSPTPEGSGTRPALELALSFAVDDFDDTSYDYGEQGPAMDEGRLDVGVGTLMNFDIDPGWQQEMMSTVDTYVIDIDDDIVEEWEDAPGLEVESFPGEDLEYATGAPDEAYTPVFEYNFIARQDFDYDTVYSFLEGLHQNREELESYHELLGAMEDEQFFIDLLWEHTPLHAAAYDYWEDQGLDIDAYERADEP</sequence>
<dbReference type="OrthoDB" id="201288at2157"/>
<dbReference type="PANTHER" id="PTHR42941">
    <property type="entry name" value="SLL1037 PROTEIN"/>
    <property type="match status" value="1"/>
</dbReference>
<dbReference type="InterPro" id="IPR011852">
    <property type="entry name" value="TRAP_TAXI"/>
</dbReference>
<organism evidence="1 2">
    <name type="scientific">Natronorubrum sediminis</name>
    <dbReference type="NCBI Taxonomy" id="640943"/>
    <lineage>
        <taxon>Archaea</taxon>
        <taxon>Methanobacteriati</taxon>
        <taxon>Methanobacteriota</taxon>
        <taxon>Stenosarchaea group</taxon>
        <taxon>Halobacteria</taxon>
        <taxon>Halobacteriales</taxon>
        <taxon>Natrialbaceae</taxon>
        <taxon>Natronorubrum</taxon>
    </lineage>
</organism>
<dbReference type="PANTHER" id="PTHR42941:SF1">
    <property type="entry name" value="SLL1037 PROTEIN"/>
    <property type="match status" value="1"/>
</dbReference>
<dbReference type="SUPFAM" id="SSF53850">
    <property type="entry name" value="Periplasmic binding protein-like II"/>
    <property type="match status" value="1"/>
</dbReference>